<keyword evidence="1" id="KW-0812">Transmembrane</keyword>
<dbReference type="RefSeq" id="WP_109729713.1">
    <property type="nucleotide sequence ID" value="NZ_BAAACK010000007.1"/>
</dbReference>
<feature type="transmembrane region" description="Helical" evidence="1">
    <location>
        <begin position="7"/>
        <end position="28"/>
    </location>
</feature>
<comment type="caution">
    <text evidence="2">The sequence shown here is derived from an EMBL/GenBank/DDBJ whole genome shotgun (WGS) entry which is preliminary data.</text>
</comment>
<reference evidence="2 3" key="1">
    <citation type="submission" date="2018-05" db="EMBL/GenBank/DDBJ databases">
        <title>The Hungate 1000. A catalogue of reference genomes from the rumen microbiome.</title>
        <authorList>
            <person name="Kelly W."/>
        </authorList>
    </citation>
    <scope>NUCLEOTIDE SEQUENCE [LARGE SCALE GENOMIC DNA]</scope>
    <source>
        <strain evidence="2 3">NLAE-zl-C242</strain>
    </source>
</reference>
<evidence type="ECO:0000313" key="2">
    <source>
        <dbReference type="EMBL" id="PWJ32377.1"/>
    </source>
</evidence>
<gene>
    <name evidence="2" type="ORF">A8806_101665</name>
</gene>
<feature type="transmembrane region" description="Helical" evidence="1">
    <location>
        <begin position="34"/>
        <end position="52"/>
    </location>
</feature>
<dbReference type="Proteomes" id="UP000245845">
    <property type="component" value="Unassembled WGS sequence"/>
</dbReference>
<dbReference type="OrthoDB" id="2085269at2"/>
<keyword evidence="1" id="KW-0472">Membrane</keyword>
<dbReference type="AlphaFoldDB" id="A0A2Y9B9L9"/>
<organism evidence="2 3">
    <name type="scientific">Faecalicatena orotica</name>
    <dbReference type="NCBI Taxonomy" id="1544"/>
    <lineage>
        <taxon>Bacteria</taxon>
        <taxon>Bacillati</taxon>
        <taxon>Bacillota</taxon>
        <taxon>Clostridia</taxon>
        <taxon>Lachnospirales</taxon>
        <taxon>Lachnospiraceae</taxon>
        <taxon>Faecalicatena</taxon>
    </lineage>
</organism>
<keyword evidence="3" id="KW-1185">Reference proteome</keyword>
<dbReference type="EMBL" id="QGDL01000001">
    <property type="protein sequence ID" value="PWJ32377.1"/>
    <property type="molecule type" value="Genomic_DNA"/>
</dbReference>
<evidence type="ECO:0000313" key="3">
    <source>
        <dbReference type="Proteomes" id="UP000245845"/>
    </source>
</evidence>
<sequence length="66" mass="7520">MKKYGEVLFYIITAIMILSGFCIHPLGGVLAVKMIHKVSGLLFCIFLITHVTRYGKKLRRKKTHVS</sequence>
<keyword evidence="1" id="KW-1133">Transmembrane helix</keyword>
<name>A0A2Y9B9L9_9FIRM</name>
<accession>A0A2Y9B9L9</accession>
<evidence type="ECO:0000256" key="1">
    <source>
        <dbReference type="SAM" id="Phobius"/>
    </source>
</evidence>
<protein>
    <submittedName>
        <fullName evidence="2">Uncharacterized protein</fullName>
    </submittedName>
</protein>
<proteinExistence type="predicted"/>